<dbReference type="Proteomes" id="UP001566132">
    <property type="component" value="Unassembled WGS sequence"/>
</dbReference>
<evidence type="ECO:0000313" key="5">
    <source>
        <dbReference type="EMBL" id="KAL1488370.1"/>
    </source>
</evidence>
<dbReference type="InterPro" id="IPR007652">
    <property type="entry name" value="A1-4-GlycosylTfrase_dom"/>
</dbReference>
<keyword evidence="3" id="KW-1133">Transmembrane helix</keyword>
<dbReference type="InterPro" id="IPR029044">
    <property type="entry name" value="Nucleotide-diphossugar_trans"/>
</dbReference>
<organism evidence="5 6">
    <name type="scientific">Hypothenemus hampei</name>
    <name type="common">Coffee berry borer</name>
    <dbReference type="NCBI Taxonomy" id="57062"/>
    <lineage>
        <taxon>Eukaryota</taxon>
        <taxon>Metazoa</taxon>
        <taxon>Ecdysozoa</taxon>
        <taxon>Arthropoda</taxon>
        <taxon>Hexapoda</taxon>
        <taxon>Insecta</taxon>
        <taxon>Pterygota</taxon>
        <taxon>Neoptera</taxon>
        <taxon>Endopterygota</taxon>
        <taxon>Coleoptera</taxon>
        <taxon>Polyphaga</taxon>
        <taxon>Cucujiformia</taxon>
        <taxon>Curculionidae</taxon>
        <taxon>Scolytinae</taxon>
        <taxon>Hypothenemus</taxon>
    </lineage>
</organism>
<feature type="domain" description="Alpha 1,4-glycosyltransferase" evidence="4">
    <location>
        <begin position="150"/>
        <end position="208"/>
    </location>
</feature>
<keyword evidence="3" id="KW-0812">Transmembrane</keyword>
<dbReference type="GO" id="GO:0016740">
    <property type="term" value="F:transferase activity"/>
    <property type="evidence" value="ECO:0007669"/>
    <property type="project" value="UniProtKB-KW"/>
</dbReference>
<reference evidence="5 6" key="1">
    <citation type="submission" date="2024-05" db="EMBL/GenBank/DDBJ databases">
        <title>Genetic variation in Jamaican populations of the coffee berry borer (Hypothenemus hampei).</title>
        <authorList>
            <person name="Errbii M."/>
            <person name="Myrie A."/>
        </authorList>
    </citation>
    <scope>NUCLEOTIDE SEQUENCE [LARGE SCALE GENOMIC DNA]</scope>
    <source>
        <strain evidence="5">JA-Hopewell-2020-01-JO</strain>
        <tissue evidence="5">Whole body</tissue>
    </source>
</reference>
<comment type="caution">
    <text evidence="5">The sequence shown here is derived from an EMBL/GenBank/DDBJ whole genome shotgun (WGS) entry which is preliminary data.</text>
</comment>
<evidence type="ECO:0000259" key="4">
    <source>
        <dbReference type="Pfam" id="PF04572"/>
    </source>
</evidence>
<dbReference type="EMBL" id="JBDJPC010000014">
    <property type="protein sequence ID" value="KAL1488370.1"/>
    <property type="molecule type" value="Genomic_DNA"/>
</dbReference>
<sequence length="214" mass="25063">MQALRLQAIYFGILLILTTIIVLVVDRNLLRTKFIRIANESDELLFHLLENGYRLPDITDNPPNLEKRNIFFLETSCHSYEVGKIIINPRQVCAVESAARLNPEMNVYLLFSSPGLILNHGTRSDKLLEILVKYQNIQILHFDMARYVTGNWQSLFVEHKNTIEQNVEENSYLIHFWNKLSFKTPIKKINVNAPYLHFAMQYCPRIVNQIQEIF</sequence>
<protein>
    <recommendedName>
        <fullName evidence="4">Alpha 1,4-glycosyltransferase domain-containing protein</fullName>
    </recommendedName>
</protein>
<feature type="transmembrane region" description="Helical" evidence="3">
    <location>
        <begin position="6"/>
        <end position="25"/>
    </location>
</feature>
<gene>
    <name evidence="5" type="ORF">ABEB36_014847</name>
</gene>
<evidence type="ECO:0000313" key="6">
    <source>
        <dbReference type="Proteomes" id="UP001566132"/>
    </source>
</evidence>
<keyword evidence="2" id="KW-0808">Transferase</keyword>
<accession>A0ABD1E1C4</accession>
<dbReference type="Pfam" id="PF04572">
    <property type="entry name" value="Gb3_synth"/>
    <property type="match status" value="1"/>
</dbReference>
<dbReference type="SUPFAM" id="SSF53448">
    <property type="entry name" value="Nucleotide-diphospho-sugar transferases"/>
    <property type="match status" value="1"/>
</dbReference>
<keyword evidence="3" id="KW-0472">Membrane</keyword>
<dbReference type="PANTHER" id="PTHR12042:SF21">
    <property type="entry name" value="ALPHA1,4-GALACTOSYLTRANSFERASE 1-RELATED"/>
    <property type="match status" value="1"/>
</dbReference>
<keyword evidence="6" id="KW-1185">Reference proteome</keyword>
<evidence type="ECO:0000256" key="1">
    <source>
        <dbReference type="ARBA" id="ARBA00009003"/>
    </source>
</evidence>
<dbReference type="AlphaFoldDB" id="A0ABD1E1C4"/>
<proteinExistence type="inferred from homology"/>
<evidence type="ECO:0000256" key="3">
    <source>
        <dbReference type="SAM" id="Phobius"/>
    </source>
</evidence>
<name>A0ABD1E1C4_HYPHA</name>
<dbReference type="InterPro" id="IPR051981">
    <property type="entry name" value="Glycosyltransf_32"/>
</dbReference>
<evidence type="ECO:0000256" key="2">
    <source>
        <dbReference type="ARBA" id="ARBA00022679"/>
    </source>
</evidence>
<dbReference type="PANTHER" id="PTHR12042">
    <property type="entry name" value="LACTOSYLCERAMIDE 4-ALPHA-GALACTOSYLTRANSFERASE ALPHA- 1,4-GALACTOSYLTRANSFERASE"/>
    <property type="match status" value="1"/>
</dbReference>
<comment type="similarity">
    <text evidence="1">Belongs to the glycosyltransferase 32 family.</text>
</comment>